<organism evidence="2 3">
    <name type="scientific">Mycolicibacterium bacteremicum</name>
    <name type="common">Mycobacterium bacteremicum</name>
    <dbReference type="NCBI Taxonomy" id="564198"/>
    <lineage>
        <taxon>Bacteria</taxon>
        <taxon>Bacillati</taxon>
        <taxon>Actinomycetota</taxon>
        <taxon>Actinomycetes</taxon>
        <taxon>Mycobacteriales</taxon>
        <taxon>Mycobacteriaceae</taxon>
        <taxon>Mycolicibacterium</taxon>
    </lineage>
</organism>
<reference evidence="2 3" key="1">
    <citation type="submission" date="2017-02" db="EMBL/GenBank/DDBJ databases">
        <title>The new phylogeny of genus Mycobacterium.</title>
        <authorList>
            <person name="Tortoli E."/>
            <person name="Trovato A."/>
            <person name="Cirillo D.M."/>
        </authorList>
    </citation>
    <scope>NUCLEOTIDE SEQUENCE [LARGE SCALE GENOMIC DNA]</scope>
    <source>
        <strain evidence="2 3">DSM 45578</strain>
    </source>
</reference>
<dbReference type="Proteomes" id="UP000192366">
    <property type="component" value="Unassembled WGS sequence"/>
</dbReference>
<comment type="caution">
    <text evidence="2">The sequence shown here is derived from an EMBL/GenBank/DDBJ whole genome shotgun (WGS) entry which is preliminary data.</text>
</comment>
<keyword evidence="1" id="KW-0472">Membrane</keyword>
<keyword evidence="3" id="KW-1185">Reference proteome</keyword>
<dbReference type="EMBL" id="MVHJ01000040">
    <property type="protein sequence ID" value="ORA01815.1"/>
    <property type="molecule type" value="Genomic_DNA"/>
</dbReference>
<sequence>MPPMNYQPFPAAPPYPGPPATGPRNGIGTGALVVAVAALAFSWSVIGGIVGGVIAVALGVAGRGRARRGAADNGPVATAGIALGALAVVIGIAAVPVWSGFLGDAGIGDYVSCMEKADTDRTAQTRCENDFRDRIEEISGLGTARP</sequence>
<keyword evidence="1" id="KW-0812">Transmembrane</keyword>
<proteinExistence type="predicted"/>
<dbReference type="AlphaFoldDB" id="A0A1W9YP23"/>
<evidence type="ECO:0008006" key="4">
    <source>
        <dbReference type="Google" id="ProtNLM"/>
    </source>
</evidence>
<feature type="transmembrane region" description="Helical" evidence="1">
    <location>
        <begin position="31"/>
        <end position="62"/>
    </location>
</feature>
<evidence type="ECO:0000256" key="1">
    <source>
        <dbReference type="SAM" id="Phobius"/>
    </source>
</evidence>
<name>A0A1W9YP23_MYCBA</name>
<evidence type="ECO:0000313" key="3">
    <source>
        <dbReference type="Proteomes" id="UP000192366"/>
    </source>
</evidence>
<evidence type="ECO:0000313" key="2">
    <source>
        <dbReference type="EMBL" id="ORA01815.1"/>
    </source>
</evidence>
<feature type="transmembrane region" description="Helical" evidence="1">
    <location>
        <begin position="74"/>
        <end position="98"/>
    </location>
</feature>
<protein>
    <recommendedName>
        <fullName evidence="4">DUF4190 domain-containing protein</fullName>
    </recommendedName>
</protein>
<gene>
    <name evidence="2" type="ORF">BST17_26505</name>
</gene>
<dbReference type="STRING" id="564198.BST17_26505"/>
<accession>A0A1W9YP23</accession>
<keyword evidence="1" id="KW-1133">Transmembrane helix</keyword>